<accession>A0A6A6PDX8</accession>
<gene>
    <name evidence="2" type="ORF">BDY21DRAFT_359985</name>
</gene>
<name>A0A6A6PDX8_9PEZI</name>
<dbReference type="Proteomes" id="UP000799766">
    <property type="component" value="Unassembled WGS sequence"/>
</dbReference>
<proteinExistence type="predicted"/>
<dbReference type="EMBL" id="MU001670">
    <property type="protein sequence ID" value="KAF2461967.1"/>
    <property type="molecule type" value="Genomic_DNA"/>
</dbReference>
<evidence type="ECO:0000256" key="1">
    <source>
        <dbReference type="SAM" id="MobiDB-lite"/>
    </source>
</evidence>
<feature type="region of interest" description="Disordered" evidence="1">
    <location>
        <begin position="73"/>
        <end position="100"/>
    </location>
</feature>
<evidence type="ECO:0000313" key="3">
    <source>
        <dbReference type="Proteomes" id="UP000799766"/>
    </source>
</evidence>
<keyword evidence="3" id="KW-1185">Reference proteome</keyword>
<reference evidence="2" key="1">
    <citation type="journal article" date="2020" name="Stud. Mycol.">
        <title>101 Dothideomycetes genomes: a test case for predicting lifestyles and emergence of pathogens.</title>
        <authorList>
            <person name="Haridas S."/>
            <person name="Albert R."/>
            <person name="Binder M."/>
            <person name="Bloem J."/>
            <person name="Labutti K."/>
            <person name="Salamov A."/>
            <person name="Andreopoulos B."/>
            <person name="Baker S."/>
            <person name="Barry K."/>
            <person name="Bills G."/>
            <person name="Bluhm B."/>
            <person name="Cannon C."/>
            <person name="Castanera R."/>
            <person name="Culley D."/>
            <person name="Daum C."/>
            <person name="Ezra D."/>
            <person name="Gonzalez J."/>
            <person name="Henrissat B."/>
            <person name="Kuo A."/>
            <person name="Liang C."/>
            <person name="Lipzen A."/>
            <person name="Lutzoni F."/>
            <person name="Magnuson J."/>
            <person name="Mondo S."/>
            <person name="Nolan M."/>
            <person name="Ohm R."/>
            <person name="Pangilinan J."/>
            <person name="Park H.-J."/>
            <person name="Ramirez L."/>
            <person name="Alfaro M."/>
            <person name="Sun H."/>
            <person name="Tritt A."/>
            <person name="Yoshinaga Y."/>
            <person name="Zwiers L.-H."/>
            <person name="Turgeon B."/>
            <person name="Goodwin S."/>
            <person name="Spatafora J."/>
            <person name="Crous P."/>
            <person name="Grigoriev I."/>
        </authorList>
    </citation>
    <scope>NUCLEOTIDE SEQUENCE</scope>
    <source>
        <strain evidence="2">ATCC 16933</strain>
    </source>
</reference>
<evidence type="ECO:0000313" key="2">
    <source>
        <dbReference type="EMBL" id="KAF2461967.1"/>
    </source>
</evidence>
<feature type="region of interest" description="Disordered" evidence="1">
    <location>
        <begin position="128"/>
        <end position="160"/>
    </location>
</feature>
<dbReference type="AlphaFoldDB" id="A0A6A6PDX8"/>
<sequence>MPLPPSRKRSDLYAGRGGRALPSLALDVESGTRNSNAAAVGRLLRGFAQGQTCPWRREHAAVRWLFTAAGGGEKGVCGQRHGHRTRARDEPGVTARQAAPAAAPRVAGMALLERVVELSGRAPLDCVADTHAGQSSPRRHHKRPLSARAAHDVPASVAGK</sequence>
<organism evidence="2 3">
    <name type="scientific">Lineolata rhizophorae</name>
    <dbReference type="NCBI Taxonomy" id="578093"/>
    <lineage>
        <taxon>Eukaryota</taxon>
        <taxon>Fungi</taxon>
        <taxon>Dikarya</taxon>
        <taxon>Ascomycota</taxon>
        <taxon>Pezizomycotina</taxon>
        <taxon>Dothideomycetes</taxon>
        <taxon>Dothideomycetes incertae sedis</taxon>
        <taxon>Lineolatales</taxon>
        <taxon>Lineolataceae</taxon>
        <taxon>Lineolata</taxon>
    </lineage>
</organism>
<protein>
    <submittedName>
        <fullName evidence="2">Uncharacterized protein</fullName>
    </submittedName>
</protein>